<dbReference type="InterPro" id="IPR049166">
    <property type="entry name" value="GH39_cat"/>
</dbReference>
<evidence type="ECO:0000256" key="1">
    <source>
        <dbReference type="ARBA" id="ARBA00008875"/>
    </source>
</evidence>
<evidence type="ECO:0000256" key="2">
    <source>
        <dbReference type="ARBA" id="ARBA00022801"/>
    </source>
</evidence>
<dbReference type="Gene3D" id="2.60.120.260">
    <property type="entry name" value="Galactose-binding domain-like"/>
    <property type="match status" value="1"/>
</dbReference>
<name>A0AAE3VDQ6_9BACT</name>
<evidence type="ECO:0000256" key="4">
    <source>
        <dbReference type="SAM" id="Phobius"/>
    </source>
</evidence>
<dbReference type="RefSeq" id="WP_307259949.1">
    <property type="nucleotide sequence ID" value="NZ_JAUSVL010000001.1"/>
</dbReference>
<dbReference type="GO" id="GO:0004553">
    <property type="term" value="F:hydrolase activity, hydrolyzing O-glycosyl compounds"/>
    <property type="evidence" value="ECO:0007669"/>
    <property type="project" value="TreeGrafter"/>
</dbReference>
<comment type="similarity">
    <text evidence="1">Belongs to the glycosyl hydrolase 39 family.</text>
</comment>
<gene>
    <name evidence="6" type="ORF">J3R75_000721</name>
</gene>
<accession>A0AAE3VDQ6</accession>
<sequence length="773" mass="84586">MHGVMASWAWRGQDLRACDAIQWLSGRYVVYWVLVLATHRQAVVKDMPGCAGGAGTTKQRWLMMLSKGRFSWFAGRRSMMCLVAVALLMQLAGATAVAADLAVSARAGDRPALLFADNEAVQISARIVGGSGPVQLNYAARETCGPWTAAGSVVIARDGDGTVEAPLPLSFPNRGHYQLTLTATCGDLTANETTTAAVVYPPQPATLDSLWGIMYGVYRGYPSHLDQQDRPAQIAASMRLLGASWTRLNFWLHMYTISVKDGQVVLDLSQVRRQVDEFRKQGINILGEIVQTPRILSSKPDANDAKGDGGPLFCRVKPADYRLWDQMVEQIAREFKDDIQVWEVWNEVAGGGHFWVGTAEEFVELLEHTSAALRRGNPNAKIAGPGFTSSVALCEPFFKAGIGKYLDILSVHYTDRKDRVAEYQALQEKYGLALPIENTEESTLVPLNNLARGIRSHKYIHLHAPSNNTYRPLMTMDWKPNPTAVTYAVGAHLLAARTFCSSKELPGFKVYFFGAGAGAGADLAVVVAHRGEGPARFLDSQSIDRVRIKAVPAPDQDLVGIDSFGRETPFAGSEGELPFSLSASIFKENRGMLFAAPDCVFIRGCRDIVAIDRVGQSSLIVVEAEDGDYDREAFGASQNPEYSGGKYLNIWQKNPPGEKGYGVDLKIDVPADGDYRVLFSGNNLSRIIKKPTSLSPFYWSFDDGPRTQVGEQALDMFGDIVGDVDGAPEGMATLGTVHLTKGQRVFHLRLTAPRESDQHWALWIDAIALVPVR</sequence>
<reference evidence="6" key="1">
    <citation type="submission" date="2023-07" db="EMBL/GenBank/DDBJ databases">
        <title>Genomic Encyclopedia of Type Strains, Phase IV (KMG-IV): sequencing the most valuable type-strain genomes for metagenomic binning, comparative biology and taxonomic classification.</title>
        <authorList>
            <person name="Goeker M."/>
        </authorList>
    </citation>
    <scope>NUCLEOTIDE SEQUENCE</scope>
    <source>
        <strain evidence="6">DSM 24202</strain>
    </source>
</reference>
<dbReference type="AlphaFoldDB" id="A0AAE3VDQ6"/>
<evidence type="ECO:0000313" key="6">
    <source>
        <dbReference type="EMBL" id="MDQ0288614.1"/>
    </source>
</evidence>
<keyword evidence="3" id="KW-0326">Glycosidase</keyword>
<feature type="transmembrane region" description="Helical" evidence="4">
    <location>
        <begin position="20"/>
        <end position="37"/>
    </location>
</feature>
<dbReference type="SUPFAM" id="SSF51445">
    <property type="entry name" value="(Trans)glycosidases"/>
    <property type="match status" value="1"/>
</dbReference>
<evidence type="ECO:0000256" key="3">
    <source>
        <dbReference type="ARBA" id="ARBA00023295"/>
    </source>
</evidence>
<dbReference type="PANTHER" id="PTHR12631">
    <property type="entry name" value="ALPHA-L-IDURONIDASE"/>
    <property type="match status" value="1"/>
</dbReference>
<evidence type="ECO:0000259" key="5">
    <source>
        <dbReference type="Pfam" id="PF01229"/>
    </source>
</evidence>
<feature type="domain" description="Glycosyl hydrolases family 39 N-terminal catalytic" evidence="5">
    <location>
        <begin position="221"/>
        <end position="428"/>
    </location>
</feature>
<keyword evidence="2" id="KW-0378">Hydrolase</keyword>
<dbReference type="Proteomes" id="UP001238163">
    <property type="component" value="Unassembled WGS sequence"/>
</dbReference>
<dbReference type="EMBL" id="JAUSVL010000001">
    <property type="protein sequence ID" value="MDQ0288614.1"/>
    <property type="molecule type" value="Genomic_DNA"/>
</dbReference>
<keyword evidence="4" id="KW-0812">Transmembrane</keyword>
<evidence type="ECO:0000313" key="7">
    <source>
        <dbReference type="Proteomes" id="UP001238163"/>
    </source>
</evidence>
<organism evidence="6 7">
    <name type="scientific">Oligosphaera ethanolica</name>
    <dbReference type="NCBI Taxonomy" id="760260"/>
    <lineage>
        <taxon>Bacteria</taxon>
        <taxon>Pseudomonadati</taxon>
        <taxon>Lentisphaerota</taxon>
        <taxon>Oligosphaeria</taxon>
        <taxon>Oligosphaerales</taxon>
        <taxon>Oligosphaeraceae</taxon>
        <taxon>Oligosphaera</taxon>
    </lineage>
</organism>
<dbReference type="Pfam" id="PF01229">
    <property type="entry name" value="Glyco_hydro_39"/>
    <property type="match status" value="1"/>
</dbReference>
<keyword evidence="4" id="KW-1133">Transmembrane helix</keyword>
<comment type="caution">
    <text evidence="6">The sequence shown here is derived from an EMBL/GenBank/DDBJ whole genome shotgun (WGS) entry which is preliminary data.</text>
</comment>
<keyword evidence="4" id="KW-0472">Membrane</keyword>
<dbReference type="InterPro" id="IPR017853">
    <property type="entry name" value="GH"/>
</dbReference>
<protein>
    <recommendedName>
        <fullName evidence="5">Glycosyl hydrolases family 39 N-terminal catalytic domain-containing protein</fullName>
    </recommendedName>
</protein>
<proteinExistence type="inferred from homology"/>
<keyword evidence="7" id="KW-1185">Reference proteome</keyword>
<dbReference type="PANTHER" id="PTHR12631:SF10">
    <property type="entry name" value="BETA-XYLOSIDASE-LIKE PROTEIN-RELATED"/>
    <property type="match status" value="1"/>
</dbReference>
<dbReference type="Gene3D" id="3.20.20.80">
    <property type="entry name" value="Glycosidases"/>
    <property type="match status" value="1"/>
</dbReference>
<dbReference type="InterPro" id="IPR051923">
    <property type="entry name" value="Glycosyl_Hydrolase_39"/>
</dbReference>
<feature type="transmembrane region" description="Helical" evidence="4">
    <location>
        <begin position="79"/>
        <end position="99"/>
    </location>
</feature>